<dbReference type="Proteomes" id="UP001056120">
    <property type="component" value="Linkage Group LG18"/>
</dbReference>
<sequence length="238" mass="25518">MLRGQFSEEKFVGIDCPGGEESALREGTDDVMGTPIKPTLIPVTVNGSNMAENIPCTFNKCQEESSRSKGEAPPAANTGSDPFGLHELIFKLGAILRKKERPSLLFQEQGSDLGSFDNHMGGGGYTKQWENSKAGEEEIFFDEEQVAATEPPAMADQETGRANGPIDGEGVHPLTTLEVDLNHSPSVSDSRGGDARGENPNGKSIDLEIQNTIETKVVVDALVVTEDKDVVDDKVATE</sequence>
<organism evidence="1 2">
    <name type="scientific">Smallanthus sonchifolius</name>
    <dbReference type="NCBI Taxonomy" id="185202"/>
    <lineage>
        <taxon>Eukaryota</taxon>
        <taxon>Viridiplantae</taxon>
        <taxon>Streptophyta</taxon>
        <taxon>Embryophyta</taxon>
        <taxon>Tracheophyta</taxon>
        <taxon>Spermatophyta</taxon>
        <taxon>Magnoliopsida</taxon>
        <taxon>eudicotyledons</taxon>
        <taxon>Gunneridae</taxon>
        <taxon>Pentapetalae</taxon>
        <taxon>asterids</taxon>
        <taxon>campanulids</taxon>
        <taxon>Asterales</taxon>
        <taxon>Asteraceae</taxon>
        <taxon>Asteroideae</taxon>
        <taxon>Heliantheae alliance</taxon>
        <taxon>Millerieae</taxon>
        <taxon>Smallanthus</taxon>
    </lineage>
</organism>
<comment type="caution">
    <text evidence="1">The sequence shown here is derived from an EMBL/GenBank/DDBJ whole genome shotgun (WGS) entry which is preliminary data.</text>
</comment>
<dbReference type="EMBL" id="CM042035">
    <property type="protein sequence ID" value="KAI3755378.1"/>
    <property type="molecule type" value="Genomic_DNA"/>
</dbReference>
<name>A0ACB9E8P5_9ASTR</name>
<proteinExistence type="predicted"/>
<accession>A0ACB9E8P5</accession>
<evidence type="ECO:0000313" key="2">
    <source>
        <dbReference type="Proteomes" id="UP001056120"/>
    </source>
</evidence>
<protein>
    <submittedName>
        <fullName evidence="1">Uncharacterized protein</fullName>
    </submittedName>
</protein>
<reference evidence="2" key="1">
    <citation type="journal article" date="2022" name="Mol. Ecol. Resour.">
        <title>The genomes of chicory, endive, great burdock and yacon provide insights into Asteraceae palaeo-polyploidization history and plant inulin production.</title>
        <authorList>
            <person name="Fan W."/>
            <person name="Wang S."/>
            <person name="Wang H."/>
            <person name="Wang A."/>
            <person name="Jiang F."/>
            <person name="Liu H."/>
            <person name="Zhao H."/>
            <person name="Xu D."/>
            <person name="Zhang Y."/>
        </authorList>
    </citation>
    <scope>NUCLEOTIDE SEQUENCE [LARGE SCALE GENOMIC DNA]</scope>
    <source>
        <strain evidence="2">cv. Yunnan</strain>
    </source>
</reference>
<keyword evidence="2" id="KW-1185">Reference proteome</keyword>
<evidence type="ECO:0000313" key="1">
    <source>
        <dbReference type="EMBL" id="KAI3755378.1"/>
    </source>
</evidence>
<gene>
    <name evidence="1" type="ORF">L1987_55175</name>
</gene>
<reference evidence="1 2" key="2">
    <citation type="journal article" date="2022" name="Mol. Ecol. Resour.">
        <title>The genomes of chicory, endive, great burdock and yacon provide insights into Asteraceae paleo-polyploidization history and plant inulin production.</title>
        <authorList>
            <person name="Fan W."/>
            <person name="Wang S."/>
            <person name="Wang H."/>
            <person name="Wang A."/>
            <person name="Jiang F."/>
            <person name="Liu H."/>
            <person name="Zhao H."/>
            <person name="Xu D."/>
            <person name="Zhang Y."/>
        </authorList>
    </citation>
    <scope>NUCLEOTIDE SEQUENCE [LARGE SCALE GENOMIC DNA]</scope>
    <source>
        <strain evidence="2">cv. Yunnan</strain>
        <tissue evidence="1">Leaves</tissue>
    </source>
</reference>